<dbReference type="AlphaFoldDB" id="A0A222VMC5"/>
<evidence type="ECO:0000256" key="5">
    <source>
        <dbReference type="ARBA" id="ARBA00023136"/>
    </source>
</evidence>
<keyword evidence="5" id="KW-0472">Membrane</keyword>
<dbReference type="EMBL" id="FMZE01000001">
    <property type="protein sequence ID" value="SDC03217.1"/>
    <property type="molecule type" value="Genomic_DNA"/>
</dbReference>
<dbReference type="Pfam" id="PF00753">
    <property type="entry name" value="Lactamase_B"/>
    <property type="match status" value="1"/>
</dbReference>
<sequence>MTRLTGTEPCGELRRASGHDFRLVPAAILVWTATLLGLLWHWVATVVCGVLGLVAACALIRRRRRRPSTRDPDWRLPVAGTLIVCGVLVASALAFRIAQAQQHPLREHAQRGGEALVSGTVAERPRLVRAAGYAGRPGGAQSVVVPVDLTEAVVGGIPVRSAGRILLIAPFEEWSRLLPGQDVTASGGLAPSRGGELTVAVTYVRGPPESKGPAPGWQRVAESLRAELRTVSSVLPAEPAGLLPGLIVGDTSGLPERVEEEFLDAGMSHLVAVSGSNLAIVCGAVLLTARALRCGPRTAAAIAGVALIGFVVLVGYEPSVLRAGVMGAVGLLALMLGRRGSALPALGAAVCVLVLYDPAMATTMGFALSVAATAGLVLLAPPWSDAMHRRKVPIGVAQALAVPVAAFLATAPLIAGMAGEVSLVSAVANLLAAPVVAPVTVLGVLAVVLAPLWHGGAELLVQVAGPGVGWLILVAREAASVPGAVMPWPAGWWGGLFALGIAALLVLAIRFRAARMGLALTLTGVLIVFVPVQVVTPGWPPPGWTAVACDVGQGDGVVLATSQPGRAVVVDTGPDPAPLGDCLDRLDIERVPMVVLSHLHADHVGGLSSVFDARSVGAVAVGPGRTPSWAWRRVAAEAARHGVPLLELKAGDRLTWPGLRLDVLGPRYSPASSEDDDGSTINNASLVVKAHTGAGRVLLTGDVELLAQGDLLDAGTDLRAEVLKVPHHGSRYSLPPFLGAVRARIALISVGADNNYGHPSPVTMRTLTSGGALVTRTDTAGDVAVVKDGHDIAIVRRGRSP</sequence>
<dbReference type="STRING" id="530584.SAMN05421630_101145"/>
<dbReference type="Gene3D" id="3.60.15.10">
    <property type="entry name" value="Ribonuclease Z/Hydroxyacylglutathione hydrolase-like"/>
    <property type="match status" value="1"/>
</dbReference>
<dbReference type="SMART" id="SM00849">
    <property type="entry name" value="Lactamase_B"/>
    <property type="match status" value="1"/>
</dbReference>
<dbReference type="InterPro" id="IPR004477">
    <property type="entry name" value="ComEC_N"/>
</dbReference>
<organism evidence="6 7">
    <name type="scientific">Prauserella marina</name>
    <dbReference type="NCBI Taxonomy" id="530584"/>
    <lineage>
        <taxon>Bacteria</taxon>
        <taxon>Bacillati</taxon>
        <taxon>Actinomycetota</taxon>
        <taxon>Actinomycetes</taxon>
        <taxon>Pseudonocardiales</taxon>
        <taxon>Pseudonocardiaceae</taxon>
        <taxon>Prauserella</taxon>
    </lineage>
</organism>
<evidence type="ECO:0000313" key="7">
    <source>
        <dbReference type="Proteomes" id="UP000199494"/>
    </source>
</evidence>
<accession>A0A222VMC5</accession>
<proteinExistence type="predicted"/>
<dbReference type="NCBIfam" id="TIGR00361">
    <property type="entry name" value="ComEC_Rec2"/>
    <property type="match status" value="1"/>
</dbReference>
<dbReference type="CDD" id="cd07731">
    <property type="entry name" value="ComA-like_MBL-fold"/>
    <property type="match status" value="1"/>
</dbReference>
<dbReference type="InterPro" id="IPR004797">
    <property type="entry name" value="Competence_ComEC/Rec2"/>
</dbReference>
<dbReference type="GO" id="GO:0030420">
    <property type="term" value="P:establishment of competence for transformation"/>
    <property type="evidence" value="ECO:0007669"/>
    <property type="project" value="InterPro"/>
</dbReference>
<dbReference type="Proteomes" id="UP000199494">
    <property type="component" value="Unassembled WGS sequence"/>
</dbReference>
<name>A0A222VMC5_9PSEU</name>
<dbReference type="InterPro" id="IPR052159">
    <property type="entry name" value="Competence_DNA_uptake"/>
</dbReference>
<evidence type="ECO:0000256" key="2">
    <source>
        <dbReference type="ARBA" id="ARBA00022475"/>
    </source>
</evidence>
<comment type="subcellular location">
    <subcellularLocation>
        <location evidence="1">Cell membrane</location>
        <topology evidence="1">Multi-pass membrane protein</topology>
    </subcellularLocation>
</comment>
<dbReference type="PANTHER" id="PTHR30619:SF1">
    <property type="entry name" value="RECOMBINATION PROTEIN 2"/>
    <property type="match status" value="1"/>
</dbReference>
<dbReference type="RefSeq" id="WP_091794945.1">
    <property type="nucleotide sequence ID" value="NZ_CP016353.1"/>
</dbReference>
<dbReference type="KEGG" id="pmad:BAY61_08920"/>
<evidence type="ECO:0000313" key="6">
    <source>
        <dbReference type="EMBL" id="SDC03217.1"/>
    </source>
</evidence>
<evidence type="ECO:0000256" key="1">
    <source>
        <dbReference type="ARBA" id="ARBA00004651"/>
    </source>
</evidence>
<dbReference type="GO" id="GO:0005886">
    <property type="term" value="C:plasma membrane"/>
    <property type="evidence" value="ECO:0007669"/>
    <property type="project" value="UniProtKB-SubCell"/>
</dbReference>
<dbReference type="PANTHER" id="PTHR30619">
    <property type="entry name" value="DNA INTERNALIZATION/COMPETENCE PROTEIN COMEC/REC2"/>
    <property type="match status" value="1"/>
</dbReference>
<gene>
    <name evidence="6" type="ORF">SAMN05421630_101145</name>
</gene>
<keyword evidence="7" id="KW-1185">Reference proteome</keyword>
<evidence type="ECO:0000256" key="4">
    <source>
        <dbReference type="ARBA" id="ARBA00022989"/>
    </source>
</evidence>
<keyword evidence="3" id="KW-0812">Transmembrane</keyword>
<keyword evidence="2" id="KW-1003">Cell membrane</keyword>
<protein>
    <submittedName>
        <fullName evidence="6">Competence protein ComEC</fullName>
    </submittedName>
</protein>
<dbReference type="InterPro" id="IPR001279">
    <property type="entry name" value="Metallo-B-lactamas"/>
</dbReference>
<dbReference type="OrthoDB" id="7177610at2"/>
<keyword evidence="4" id="KW-1133">Transmembrane helix</keyword>
<dbReference type="InterPro" id="IPR035681">
    <property type="entry name" value="ComA-like_MBL"/>
</dbReference>
<reference evidence="6 7" key="1">
    <citation type="submission" date="2016-10" db="EMBL/GenBank/DDBJ databases">
        <authorList>
            <person name="de Groot N.N."/>
        </authorList>
    </citation>
    <scope>NUCLEOTIDE SEQUENCE [LARGE SCALE GENOMIC DNA]</scope>
    <source>
        <strain evidence="6 7">CGMCC 4.5506</strain>
    </source>
</reference>
<dbReference type="NCBIfam" id="TIGR00360">
    <property type="entry name" value="ComEC_N-term"/>
    <property type="match status" value="1"/>
</dbReference>
<dbReference type="SUPFAM" id="SSF56281">
    <property type="entry name" value="Metallo-hydrolase/oxidoreductase"/>
    <property type="match status" value="1"/>
</dbReference>
<dbReference type="Pfam" id="PF03772">
    <property type="entry name" value="Competence"/>
    <property type="match status" value="1"/>
</dbReference>
<evidence type="ECO:0000256" key="3">
    <source>
        <dbReference type="ARBA" id="ARBA00022692"/>
    </source>
</evidence>
<dbReference type="InterPro" id="IPR036866">
    <property type="entry name" value="RibonucZ/Hydroxyglut_hydro"/>
</dbReference>